<dbReference type="Pfam" id="PF08543">
    <property type="entry name" value="Phos_pyr_kin"/>
    <property type="match status" value="1"/>
</dbReference>
<reference evidence="4 5" key="1">
    <citation type="submission" date="2018-06" db="EMBL/GenBank/DDBJ databases">
        <title>Genomic Encyclopedia of Archaeal and Bacterial Type Strains, Phase II (KMG-II): from individual species to whole genera.</title>
        <authorList>
            <person name="Goeker M."/>
        </authorList>
    </citation>
    <scope>NUCLEOTIDE SEQUENCE [LARGE SCALE GENOMIC DNA]</scope>
    <source>
        <strain evidence="4 5">T4</strain>
    </source>
</reference>
<dbReference type="CDD" id="cd01169">
    <property type="entry name" value="HMPP_kinase"/>
    <property type="match status" value="1"/>
</dbReference>
<keyword evidence="4" id="KW-0418">Kinase</keyword>
<dbReference type="RefSeq" id="WP_111393788.1">
    <property type="nucleotide sequence ID" value="NZ_QKTX01000011.1"/>
</dbReference>
<keyword evidence="4" id="KW-0808">Transferase</keyword>
<dbReference type="Gene3D" id="3.40.1190.20">
    <property type="match status" value="1"/>
</dbReference>
<dbReference type="EMBL" id="QKTX01000011">
    <property type="protein sequence ID" value="PZV81009.1"/>
    <property type="molecule type" value="Genomic_DNA"/>
</dbReference>
<feature type="domain" description="Pyridoxamine kinase/Phosphomethylpyrimidine kinase" evidence="3">
    <location>
        <begin position="14"/>
        <end position="242"/>
    </location>
</feature>
<dbReference type="GO" id="GO:0008972">
    <property type="term" value="F:phosphomethylpyrimidine kinase activity"/>
    <property type="evidence" value="ECO:0007669"/>
    <property type="project" value="InterPro"/>
</dbReference>
<dbReference type="AlphaFoldDB" id="A0A326RMA5"/>
<protein>
    <recommendedName>
        <fullName evidence="2">hydroxymethylpyrimidine kinase</fullName>
        <ecNumber evidence="2">2.7.1.49</ecNumber>
    </recommendedName>
</protein>
<evidence type="ECO:0000256" key="2">
    <source>
        <dbReference type="ARBA" id="ARBA00012135"/>
    </source>
</evidence>
<dbReference type="Proteomes" id="UP000248917">
    <property type="component" value="Unassembled WGS sequence"/>
</dbReference>
<dbReference type="SUPFAM" id="SSF53613">
    <property type="entry name" value="Ribokinase-like"/>
    <property type="match status" value="1"/>
</dbReference>
<dbReference type="InterPro" id="IPR029056">
    <property type="entry name" value="Ribokinase-like"/>
</dbReference>
<evidence type="ECO:0000256" key="1">
    <source>
        <dbReference type="ARBA" id="ARBA00004948"/>
    </source>
</evidence>
<evidence type="ECO:0000313" key="5">
    <source>
        <dbReference type="Proteomes" id="UP000248917"/>
    </source>
</evidence>
<proteinExistence type="predicted"/>
<accession>A0A326RMA5</accession>
<dbReference type="InterPro" id="IPR004399">
    <property type="entry name" value="HMP/HMP-P_kinase_dom"/>
</dbReference>
<dbReference type="PANTHER" id="PTHR20858">
    <property type="entry name" value="PHOSPHOMETHYLPYRIMIDINE KINASE"/>
    <property type="match status" value="1"/>
</dbReference>
<dbReference type="GO" id="GO:0005829">
    <property type="term" value="C:cytosol"/>
    <property type="evidence" value="ECO:0007669"/>
    <property type="project" value="TreeGrafter"/>
</dbReference>
<comment type="caution">
    <text evidence="4">The sequence shown here is derived from an EMBL/GenBank/DDBJ whole genome shotgun (WGS) entry which is preliminary data.</text>
</comment>
<dbReference type="PANTHER" id="PTHR20858:SF17">
    <property type="entry name" value="HYDROXYMETHYLPYRIMIDINE_PHOSPHOMETHYLPYRIMIDINE KINASE THI20-RELATED"/>
    <property type="match status" value="1"/>
</dbReference>
<dbReference type="GO" id="GO:0008902">
    <property type="term" value="F:hydroxymethylpyrimidine kinase activity"/>
    <property type="evidence" value="ECO:0007669"/>
    <property type="project" value="UniProtKB-EC"/>
</dbReference>
<name>A0A326RMA5_9BACT</name>
<evidence type="ECO:0000259" key="3">
    <source>
        <dbReference type="Pfam" id="PF08543"/>
    </source>
</evidence>
<gene>
    <name evidence="4" type="ORF">CLV31_111179</name>
</gene>
<comment type="pathway">
    <text evidence="1">Cofactor biosynthesis; thiamine diphosphate biosynthesis.</text>
</comment>
<sequence>MQDRPYILTIAGFDPSGGAGLTADTKTFEQHQVYGLAICSGITLQTEDSFLDVRWEKVEDVLTALEVLLKKYPITVIKTGILPNVDYLEKIVGYVHLNFPLVKIVVDPVFKASAGFELFDFSSRERFYKSLEKCYLITPNLEEVKWITGEEIEEKAANELAKHCDVFLKGGHRTSKKGVDFLYESKGITEFLPTKASTNSKHGTGCVLSAAIASNLALGLSLSESCRRGKAYLEKVLDSNHTLLGYHHV</sequence>
<keyword evidence="5" id="KW-1185">Reference proteome</keyword>
<dbReference type="InterPro" id="IPR013749">
    <property type="entry name" value="PM/HMP-P_kinase-1"/>
</dbReference>
<evidence type="ECO:0000313" key="4">
    <source>
        <dbReference type="EMBL" id="PZV81009.1"/>
    </source>
</evidence>
<dbReference type="EC" id="2.7.1.49" evidence="2"/>
<dbReference type="GO" id="GO:0009228">
    <property type="term" value="P:thiamine biosynthetic process"/>
    <property type="evidence" value="ECO:0007669"/>
    <property type="project" value="InterPro"/>
</dbReference>
<dbReference type="OrthoDB" id="9810880at2"/>
<organism evidence="4 5">
    <name type="scientific">Algoriphagus aquaeductus</name>
    <dbReference type="NCBI Taxonomy" id="475299"/>
    <lineage>
        <taxon>Bacteria</taxon>
        <taxon>Pseudomonadati</taxon>
        <taxon>Bacteroidota</taxon>
        <taxon>Cytophagia</taxon>
        <taxon>Cytophagales</taxon>
        <taxon>Cyclobacteriaceae</taxon>
        <taxon>Algoriphagus</taxon>
    </lineage>
</organism>